<protein>
    <recommendedName>
        <fullName evidence="8">Mechanosensitive ion channel MscS domain-containing protein</fullName>
    </recommendedName>
</protein>
<sequence>MDPLDIDELIEDGPLRSPAFPPDRRRILSVHQQPTSRRSVCGAAAAAAAAAAGGQADEPTTSGRFRSLVSGNDGTRGRGESVGDVEAAVGSMMRSARYSGSGAHEADGSTSVSESSFGDTDDQPQLLREGTHGTSGRCHRLVGCIRFPNRWSLLWYSGGCTSLVALTWTITTTQSLTPSSPLHAWLALAAVFLIARMVSFLFFGLMVTVAAYVDPEANLPSSLVIETLHLSCGRVLWYGLTLLAYGRVVERTVGGGGGDGDGDGKGMPGVVSGWMKVVLVAMLVRSILTIVRELLMTYVSVQSSHTRNRQLQIMVWKQRAFARLNRLPPRFALTTHLHALRKSHFAAATHDTHYRVSIMRHTQPATAGPPRLRRGWTAAVSARKDASRSGGDKKKGCSSGEGKDGQPGGGNGSNGGNGWGEPTAWQSWRARSHVICHPLRLHLKGHHRVDIESRADVRSYGSLLFTHLLEAQHQLFAACDANTDTDTDTEGIGPASVNYLTRSLLTVYLCQEDTDRFMTIVDPIGSGRVTRGRFLSSLLAAHTERQQLLASLRIDENVADIVKNLLHMLEWVMVGITVLYLSGVNLYGTLIGAFTIFTGLAFALGNTFKNFFDSLVFVFVQHPMDIGDRVVVNGGVPMYVKRINVMSSTFVTMHNKQVSMPNFQLSTATITNESKSPPAKFEMIFSDTSGEQFAALRGRLADYCQKSPADWLPGPTINVYDIQPDHHMRVEQAKPHHPTPPTSPSFVGAWATHVSSWGEVGAIYSARSSLFLHLLSTMRELGISYKLPCQPVALQPTGMALDVCPPSPAPSTTTEFIPSPRML</sequence>
<comment type="subcellular location">
    <subcellularLocation>
        <location evidence="1">Membrane</location>
        <topology evidence="1">Multi-pass membrane protein</topology>
    </subcellularLocation>
</comment>
<feature type="transmembrane region" description="Helical" evidence="7">
    <location>
        <begin position="185"/>
        <end position="213"/>
    </location>
</feature>
<reference evidence="9 10" key="1">
    <citation type="submission" date="2014-11" db="EMBL/GenBank/DDBJ databases">
        <authorList>
            <person name="Zhu J."/>
            <person name="Qi W."/>
            <person name="Song R."/>
        </authorList>
    </citation>
    <scope>NUCLEOTIDE SEQUENCE [LARGE SCALE GENOMIC DNA]</scope>
</reference>
<feature type="transmembrane region" description="Helical" evidence="7">
    <location>
        <begin position="153"/>
        <end position="173"/>
    </location>
</feature>
<dbReference type="PANTHER" id="PTHR31618">
    <property type="entry name" value="MECHANOSENSITIVE ION CHANNEL PROTEIN 5"/>
    <property type="match status" value="1"/>
</dbReference>
<keyword evidence="3 7" id="KW-0812">Transmembrane</keyword>
<evidence type="ECO:0000256" key="1">
    <source>
        <dbReference type="ARBA" id="ARBA00004141"/>
    </source>
</evidence>
<evidence type="ECO:0000259" key="8">
    <source>
        <dbReference type="Pfam" id="PF00924"/>
    </source>
</evidence>
<keyword evidence="4 7" id="KW-1133">Transmembrane helix</keyword>
<dbReference type="Proteomes" id="UP000041254">
    <property type="component" value="Unassembled WGS sequence"/>
</dbReference>
<dbReference type="InParanoid" id="A0A0G4G4Q2"/>
<dbReference type="GO" id="GO:0006820">
    <property type="term" value="P:monoatomic anion transport"/>
    <property type="evidence" value="ECO:0007669"/>
    <property type="project" value="TreeGrafter"/>
</dbReference>
<keyword evidence="10" id="KW-1185">Reference proteome</keyword>
<dbReference type="InterPro" id="IPR016688">
    <property type="entry name" value="MscS-like_plants/fungi"/>
</dbReference>
<dbReference type="InterPro" id="IPR023408">
    <property type="entry name" value="MscS_beta-dom_sf"/>
</dbReference>
<feature type="compositionally biased region" description="Polar residues" evidence="6">
    <location>
        <begin position="58"/>
        <end position="73"/>
    </location>
</feature>
<dbReference type="Gene3D" id="2.30.30.60">
    <property type="match status" value="1"/>
</dbReference>
<dbReference type="AlphaFoldDB" id="A0A0G4G4Q2"/>
<dbReference type="Gene3D" id="1.10.287.1260">
    <property type="match status" value="1"/>
</dbReference>
<evidence type="ECO:0000313" key="9">
    <source>
        <dbReference type="EMBL" id="CEM23242.1"/>
    </source>
</evidence>
<dbReference type="PhylomeDB" id="A0A0G4G4Q2"/>
<feature type="region of interest" description="Disordered" evidence="6">
    <location>
        <begin position="52"/>
        <end position="82"/>
    </location>
</feature>
<feature type="domain" description="Mechanosensitive ion channel MscS" evidence="8">
    <location>
        <begin position="606"/>
        <end position="674"/>
    </location>
</feature>
<dbReference type="SUPFAM" id="SSF50182">
    <property type="entry name" value="Sm-like ribonucleoproteins"/>
    <property type="match status" value="1"/>
</dbReference>
<proteinExistence type="inferred from homology"/>
<organism evidence="9 10">
    <name type="scientific">Vitrella brassicaformis (strain CCMP3155)</name>
    <dbReference type="NCBI Taxonomy" id="1169540"/>
    <lineage>
        <taxon>Eukaryota</taxon>
        <taxon>Sar</taxon>
        <taxon>Alveolata</taxon>
        <taxon>Colpodellida</taxon>
        <taxon>Vitrellaceae</taxon>
        <taxon>Vitrella</taxon>
    </lineage>
</organism>
<dbReference type="InterPro" id="IPR010920">
    <property type="entry name" value="LSM_dom_sf"/>
</dbReference>
<feature type="region of interest" description="Disordered" evidence="6">
    <location>
        <begin position="362"/>
        <end position="423"/>
    </location>
</feature>
<dbReference type="PANTHER" id="PTHR31618:SF1">
    <property type="entry name" value="EF-HAND DOMAIN-CONTAINING PROTEIN"/>
    <property type="match status" value="1"/>
</dbReference>
<evidence type="ECO:0000256" key="3">
    <source>
        <dbReference type="ARBA" id="ARBA00022692"/>
    </source>
</evidence>
<dbReference type="VEuPathDB" id="CryptoDB:Vbra_17034"/>
<evidence type="ECO:0000313" key="10">
    <source>
        <dbReference type="Proteomes" id="UP000041254"/>
    </source>
</evidence>
<evidence type="ECO:0000256" key="7">
    <source>
        <dbReference type="SAM" id="Phobius"/>
    </source>
</evidence>
<gene>
    <name evidence="9" type="ORF">Vbra_17034</name>
</gene>
<dbReference type="EMBL" id="CDMY01000562">
    <property type="protein sequence ID" value="CEM23242.1"/>
    <property type="molecule type" value="Genomic_DNA"/>
</dbReference>
<dbReference type="OrthoDB" id="544685at2759"/>
<feature type="compositionally biased region" description="Gly residues" evidence="6">
    <location>
        <begin position="405"/>
        <end position="419"/>
    </location>
</feature>
<comment type="similarity">
    <text evidence="2">Belongs to the MscS (TC 1.A.23) family.</text>
</comment>
<evidence type="ECO:0000256" key="4">
    <source>
        <dbReference type="ARBA" id="ARBA00022989"/>
    </source>
</evidence>
<feature type="transmembrane region" description="Helical" evidence="7">
    <location>
        <begin position="586"/>
        <end position="605"/>
    </location>
</feature>
<dbReference type="InterPro" id="IPR006685">
    <property type="entry name" value="MscS_channel_2nd"/>
</dbReference>
<feature type="compositionally biased region" description="Polar residues" evidence="6">
    <location>
        <begin position="108"/>
        <end position="118"/>
    </location>
</feature>
<dbReference type="GO" id="GO:0005886">
    <property type="term" value="C:plasma membrane"/>
    <property type="evidence" value="ECO:0007669"/>
    <property type="project" value="TreeGrafter"/>
</dbReference>
<evidence type="ECO:0000256" key="6">
    <source>
        <dbReference type="SAM" id="MobiDB-lite"/>
    </source>
</evidence>
<accession>A0A0G4G4Q2</accession>
<evidence type="ECO:0000256" key="2">
    <source>
        <dbReference type="ARBA" id="ARBA00008017"/>
    </source>
</evidence>
<feature type="region of interest" description="Disordered" evidence="6">
    <location>
        <begin position="96"/>
        <end position="135"/>
    </location>
</feature>
<feature type="compositionally biased region" description="Basic and acidic residues" evidence="6">
    <location>
        <begin position="382"/>
        <end position="395"/>
    </location>
</feature>
<dbReference type="Pfam" id="PF00924">
    <property type="entry name" value="MS_channel_2nd"/>
    <property type="match status" value="1"/>
</dbReference>
<evidence type="ECO:0000256" key="5">
    <source>
        <dbReference type="ARBA" id="ARBA00023136"/>
    </source>
</evidence>
<dbReference type="GO" id="GO:0008381">
    <property type="term" value="F:mechanosensitive monoatomic ion channel activity"/>
    <property type="evidence" value="ECO:0007669"/>
    <property type="project" value="TreeGrafter"/>
</dbReference>
<keyword evidence="5 7" id="KW-0472">Membrane</keyword>
<name>A0A0G4G4Q2_VITBC</name>